<dbReference type="RefSeq" id="WP_100904811.1">
    <property type="nucleotide sequence ID" value="NZ_CP017766.1"/>
</dbReference>
<dbReference type="GO" id="GO:0005524">
    <property type="term" value="F:ATP binding"/>
    <property type="evidence" value="ECO:0007669"/>
    <property type="project" value="TreeGrafter"/>
</dbReference>
<name>A0A2H4V9S7_9EURY</name>
<dbReference type="AlphaFoldDB" id="A0A2H4V9S7"/>
<protein>
    <submittedName>
        <fullName evidence="3">Transcriptional regulator</fullName>
    </submittedName>
</protein>
<sequence>MENEPQRNAKNIVILCNYNSIKNSETIISYFSDNSSPKEVELSIFNYRRIRIDGGKNYLFNSPGYPDFVSLKQVLSEVDGVIVFVESSIGIFEADLEIIDLIAGENISHVLFANRDNFSEFEMDTHVEGVLIIPTIAREGIGIRDGLKMLLKLIDTYKKENEELENYQTRETNNDLPADEDNVNFVNKIYENEPHKNNTTIEYDNPTPLETDFYRLRFFFHPIELDNVKNSMAKFGFSNLTTIDIKYHDKGDQKMETYRCSTYEMELPPKVEMMMIIKQDEIEYAIQALEVVKTDDVSEKLFITPVEDVIRIRTTERGENAVD</sequence>
<dbReference type="PANTHER" id="PTHR30115">
    <property type="entry name" value="NITROGEN REGULATORY PROTEIN P-II"/>
    <property type="match status" value="1"/>
</dbReference>
<dbReference type="Gene3D" id="3.30.70.120">
    <property type="match status" value="1"/>
</dbReference>
<proteinExistence type="predicted"/>
<dbReference type="PANTHER" id="PTHR30115:SF11">
    <property type="entry name" value="NITROGEN REGULATORY PROTEIN P-II HOMOLOG"/>
    <property type="match status" value="1"/>
</dbReference>
<dbReference type="GO" id="GO:0006808">
    <property type="term" value="P:regulation of nitrogen utilization"/>
    <property type="evidence" value="ECO:0007669"/>
    <property type="project" value="InterPro"/>
</dbReference>
<feature type="modified residue" description="O-UMP-tyrosine" evidence="1">
    <location>
        <position position="263"/>
    </location>
</feature>
<reference evidence="3 4" key="1">
    <citation type="submission" date="2016-10" db="EMBL/GenBank/DDBJ databases">
        <title>Comparative genomics between deep and shallow subseafloor isolates.</title>
        <authorList>
            <person name="Ishii S."/>
            <person name="Miller J.R."/>
            <person name="Sutton G."/>
            <person name="Suzuki S."/>
            <person name="Methe B."/>
            <person name="Inagaki F."/>
            <person name="Imachi H."/>
        </authorList>
    </citation>
    <scope>NUCLEOTIDE SEQUENCE [LARGE SCALE GENOMIC DNA]</scope>
    <source>
        <strain evidence="3 4">MO-MB1</strain>
    </source>
</reference>
<dbReference type="InterPro" id="IPR002187">
    <property type="entry name" value="N-reg_PII"/>
</dbReference>
<dbReference type="EMBL" id="CP017766">
    <property type="protein sequence ID" value="AUB54833.1"/>
    <property type="molecule type" value="Genomic_DNA"/>
</dbReference>
<dbReference type="PROSITE" id="PS51343">
    <property type="entry name" value="PII_GLNB_DOM"/>
    <property type="match status" value="1"/>
</dbReference>
<dbReference type="GeneID" id="35120242"/>
<keyword evidence="1" id="KW-0597">Phosphoprotein</keyword>
<gene>
    <name evidence="3" type="ORF">BK007_01580</name>
</gene>
<dbReference type="SMART" id="SM00938">
    <property type="entry name" value="P-II"/>
    <property type="match status" value="1"/>
</dbReference>
<dbReference type="GO" id="GO:0005829">
    <property type="term" value="C:cytosol"/>
    <property type="evidence" value="ECO:0007669"/>
    <property type="project" value="TreeGrafter"/>
</dbReference>
<dbReference type="SUPFAM" id="SSF52540">
    <property type="entry name" value="P-loop containing nucleoside triphosphate hydrolases"/>
    <property type="match status" value="1"/>
</dbReference>
<dbReference type="OrthoDB" id="70990at2157"/>
<keyword evidence="2" id="KW-0175">Coiled coil</keyword>
<evidence type="ECO:0000256" key="2">
    <source>
        <dbReference type="SAM" id="Coils"/>
    </source>
</evidence>
<dbReference type="Gene3D" id="3.40.50.300">
    <property type="entry name" value="P-loop containing nucleotide triphosphate hydrolases"/>
    <property type="match status" value="1"/>
</dbReference>
<dbReference type="Pfam" id="PF00543">
    <property type="entry name" value="P-II"/>
    <property type="match status" value="1"/>
</dbReference>
<dbReference type="InterPro" id="IPR015867">
    <property type="entry name" value="N-reg_PII/ATP_PRibTrfase_C"/>
</dbReference>
<dbReference type="GO" id="GO:0030234">
    <property type="term" value="F:enzyme regulator activity"/>
    <property type="evidence" value="ECO:0007669"/>
    <property type="project" value="InterPro"/>
</dbReference>
<feature type="coiled-coil region" evidence="2">
    <location>
        <begin position="147"/>
        <end position="174"/>
    </location>
</feature>
<organism evidence="3 4">
    <name type="scientific">Methanobacterium subterraneum</name>
    <dbReference type="NCBI Taxonomy" id="59277"/>
    <lineage>
        <taxon>Archaea</taxon>
        <taxon>Methanobacteriati</taxon>
        <taxon>Methanobacteriota</taxon>
        <taxon>Methanomada group</taxon>
        <taxon>Methanobacteria</taxon>
        <taxon>Methanobacteriales</taxon>
        <taxon>Methanobacteriaceae</taxon>
        <taxon>Methanobacterium</taxon>
    </lineage>
</organism>
<evidence type="ECO:0000313" key="4">
    <source>
        <dbReference type="Proteomes" id="UP000232806"/>
    </source>
</evidence>
<accession>A0A2H4V9S7</accession>
<dbReference type="Proteomes" id="UP000232806">
    <property type="component" value="Chromosome"/>
</dbReference>
<dbReference type="InterPro" id="IPR027417">
    <property type="entry name" value="P-loop_NTPase"/>
</dbReference>
<evidence type="ECO:0000313" key="3">
    <source>
        <dbReference type="EMBL" id="AUB54833.1"/>
    </source>
</evidence>
<dbReference type="SUPFAM" id="SSF54913">
    <property type="entry name" value="GlnB-like"/>
    <property type="match status" value="1"/>
</dbReference>
<dbReference type="InterPro" id="IPR011322">
    <property type="entry name" value="N-reg_PII-like_a/b"/>
</dbReference>
<evidence type="ECO:0000256" key="1">
    <source>
        <dbReference type="PIRSR" id="PIRSR602187-50"/>
    </source>
</evidence>